<feature type="compositionally biased region" description="Basic and acidic residues" evidence="1">
    <location>
        <begin position="113"/>
        <end position="122"/>
    </location>
</feature>
<organism evidence="2 3">
    <name type="scientific">Dendrobium catenatum</name>
    <dbReference type="NCBI Taxonomy" id="906689"/>
    <lineage>
        <taxon>Eukaryota</taxon>
        <taxon>Viridiplantae</taxon>
        <taxon>Streptophyta</taxon>
        <taxon>Embryophyta</taxon>
        <taxon>Tracheophyta</taxon>
        <taxon>Spermatophyta</taxon>
        <taxon>Magnoliopsida</taxon>
        <taxon>Liliopsida</taxon>
        <taxon>Asparagales</taxon>
        <taxon>Orchidaceae</taxon>
        <taxon>Epidendroideae</taxon>
        <taxon>Malaxideae</taxon>
        <taxon>Dendrobiinae</taxon>
        <taxon>Dendrobium</taxon>
    </lineage>
</organism>
<gene>
    <name evidence="2" type="ORF">MA16_Dca021494</name>
</gene>
<dbReference type="EMBL" id="KZ503325">
    <property type="protein sequence ID" value="PKU65605.1"/>
    <property type="molecule type" value="Genomic_DNA"/>
</dbReference>
<dbReference type="AlphaFoldDB" id="A0A2I0VQC9"/>
<accession>A0A2I0VQC9</accession>
<name>A0A2I0VQC9_9ASPA</name>
<evidence type="ECO:0000313" key="3">
    <source>
        <dbReference type="Proteomes" id="UP000233837"/>
    </source>
</evidence>
<evidence type="ECO:0000313" key="2">
    <source>
        <dbReference type="EMBL" id="PKU65605.1"/>
    </source>
</evidence>
<proteinExistence type="predicted"/>
<reference evidence="2 3" key="2">
    <citation type="journal article" date="2017" name="Nature">
        <title>The Apostasia genome and the evolution of orchids.</title>
        <authorList>
            <person name="Zhang G.Q."/>
            <person name="Liu K.W."/>
            <person name="Li Z."/>
            <person name="Lohaus R."/>
            <person name="Hsiao Y.Y."/>
            <person name="Niu S.C."/>
            <person name="Wang J.Y."/>
            <person name="Lin Y.C."/>
            <person name="Xu Q."/>
            <person name="Chen L.J."/>
            <person name="Yoshida K."/>
            <person name="Fujiwara S."/>
            <person name="Wang Z.W."/>
            <person name="Zhang Y.Q."/>
            <person name="Mitsuda N."/>
            <person name="Wang M."/>
            <person name="Liu G.H."/>
            <person name="Pecoraro L."/>
            <person name="Huang H.X."/>
            <person name="Xiao X.J."/>
            <person name="Lin M."/>
            <person name="Wu X.Y."/>
            <person name="Wu W.L."/>
            <person name="Chen Y.Y."/>
            <person name="Chang S.B."/>
            <person name="Sakamoto S."/>
            <person name="Ohme-Takagi M."/>
            <person name="Yagi M."/>
            <person name="Zeng S.J."/>
            <person name="Shen C.Y."/>
            <person name="Yeh C.M."/>
            <person name="Luo Y.B."/>
            <person name="Tsai W.C."/>
            <person name="Van de Peer Y."/>
            <person name="Liu Z.J."/>
        </authorList>
    </citation>
    <scope>NUCLEOTIDE SEQUENCE [LARGE SCALE GENOMIC DNA]</scope>
    <source>
        <tissue evidence="2">The whole plant</tissue>
    </source>
</reference>
<feature type="region of interest" description="Disordered" evidence="1">
    <location>
        <begin position="92"/>
        <end position="122"/>
    </location>
</feature>
<reference evidence="2 3" key="1">
    <citation type="journal article" date="2016" name="Sci. Rep.">
        <title>The Dendrobium catenatum Lindl. genome sequence provides insights into polysaccharide synthase, floral development and adaptive evolution.</title>
        <authorList>
            <person name="Zhang G.Q."/>
            <person name="Xu Q."/>
            <person name="Bian C."/>
            <person name="Tsai W.C."/>
            <person name="Yeh C.M."/>
            <person name="Liu K.W."/>
            <person name="Yoshida K."/>
            <person name="Zhang L.S."/>
            <person name="Chang S.B."/>
            <person name="Chen F."/>
            <person name="Shi Y."/>
            <person name="Su Y.Y."/>
            <person name="Zhang Y.Q."/>
            <person name="Chen L.J."/>
            <person name="Yin Y."/>
            <person name="Lin M."/>
            <person name="Huang H."/>
            <person name="Deng H."/>
            <person name="Wang Z.W."/>
            <person name="Zhu S.L."/>
            <person name="Zhao X."/>
            <person name="Deng C."/>
            <person name="Niu S.C."/>
            <person name="Huang J."/>
            <person name="Wang M."/>
            <person name="Liu G.H."/>
            <person name="Yang H.J."/>
            <person name="Xiao X.J."/>
            <person name="Hsiao Y.Y."/>
            <person name="Wu W.L."/>
            <person name="Chen Y.Y."/>
            <person name="Mitsuda N."/>
            <person name="Ohme-Takagi M."/>
            <person name="Luo Y.B."/>
            <person name="Van de Peer Y."/>
            <person name="Liu Z.J."/>
        </authorList>
    </citation>
    <scope>NUCLEOTIDE SEQUENCE [LARGE SCALE GENOMIC DNA]</scope>
    <source>
        <tissue evidence="2">The whole plant</tissue>
    </source>
</reference>
<evidence type="ECO:0000256" key="1">
    <source>
        <dbReference type="SAM" id="MobiDB-lite"/>
    </source>
</evidence>
<sequence length="122" mass="14116">MVTRKAWPAILTLNNFGQQPLRLETPWTALEGLLVSKQEQIWQHYGWSEFPGQQFLSGKLLDSNLEQEGGRRLKRWGREDGEEGRQWVVGRWGQRHGRPNGGQRQGAYGEGEDQFKGKRIEI</sequence>
<dbReference type="Proteomes" id="UP000233837">
    <property type="component" value="Unassembled WGS sequence"/>
</dbReference>
<keyword evidence="3" id="KW-1185">Reference proteome</keyword>
<protein>
    <submittedName>
        <fullName evidence="2">Uncharacterized protein</fullName>
    </submittedName>
</protein>